<evidence type="ECO:0000313" key="4">
    <source>
        <dbReference type="Proteomes" id="UP000234530"/>
    </source>
</evidence>
<dbReference type="EMBL" id="CP025430">
    <property type="protein sequence ID" value="AUH65846.1"/>
    <property type="molecule type" value="Genomic_DNA"/>
</dbReference>
<organism evidence="3 4">
    <name type="scientific">Paracoccus zhejiangensis</name>
    <dbReference type="NCBI Taxonomy" id="1077935"/>
    <lineage>
        <taxon>Bacteria</taxon>
        <taxon>Pseudomonadati</taxon>
        <taxon>Pseudomonadota</taxon>
        <taxon>Alphaproteobacteria</taxon>
        <taxon>Rhodobacterales</taxon>
        <taxon>Paracoccaceae</taxon>
        <taxon>Paracoccus</taxon>
    </lineage>
</organism>
<dbReference type="Proteomes" id="UP000234530">
    <property type="component" value="Chromosome"/>
</dbReference>
<dbReference type="KEGG" id="pzh:CX676_18175"/>
<dbReference type="AlphaFoldDB" id="A0A2H5F2T1"/>
<keyword evidence="4" id="KW-1185">Reference proteome</keyword>
<protein>
    <submittedName>
        <fullName evidence="3">Oxidoreductase</fullName>
    </submittedName>
</protein>
<dbReference type="SUPFAM" id="SSF55347">
    <property type="entry name" value="Glyceraldehyde-3-phosphate dehydrogenase-like, C-terminal domain"/>
    <property type="match status" value="1"/>
</dbReference>
<reference evidence="3 4" key="1">
    <citation type="journal article" date="2013" name="Antonie Van Leeuwenhoek">
        <title>Paracoccus zhejiangensis sp. nov., isolated from activated sludge in wastewater-treatment system.</title>
        <authorList>
            <person name="Wu Z.G."/>
            <person name="Zhang D.F."/>
            <person name="Liu Y.L."/>
            <person name="Wang F."/>
            <person name="Jiang X."/>
            <person name="Li C."/>
            <person name="Li S.P."/>
            <person name="Hong Q."/>
            <person name="Li W.J."/>
        </authorList>
    </citation>
    <scope>NUCLEOTIDE SEQUENCE [LARGE SCALE GENOMIC DNA]</scope>
    <source>
        <strain evidence="3 4">J6</strain>
    </source>
</reference>
<sequence>MAPPVSRIAIVGAGVIGRMHAKAIAMAPGVTLAAIVDPSPEAQAVAAEFAVPLHASLESLIDNNGIDGVILATPNQLHAPGALTCIAAGLPVLVEKPLAGDLAGARAIVAAANAAGVAVATGHHRRHNPLIVRAKALIDEGALGQIAAIHGSTWFLKPDAYFEADWRRKPGAGPVYLNLIHDIDLMMHFCGPVARLQAMTTNAVRGFEVEDTAVVSLQFQNGALGTITVSDTVPAPWSWELTARENPAYPATGQDCYWIAGTEGSLALPSLTLWRQPGWHEAISATRFPFDLADPLVLQAAQFGRVVRGEEPPLVTASDGLAALEVVEAVRQAAARGQMVVPGET</sequence>
<dbReference type="Pfam" id="PF01408">
    <property type="entry name" value="GFO_IDH_MocA"/>
    <property type="match status" value="1"/>
</dbReference>
<dbReference type="PANTHER" id="PTHR43377:SF8">
    <property type="entry name" value="BLR3664 PROTEIN"/>
    <property type="match status" value="1"/>
</dbReference>
<dbReference type="InterPro" id="IPR036291">
    <property type="entry name" value="NAD(P)-bd_dom_sf"/>
</dbReference>
<feature type="domain" description="Gfo/Idh/MocA-like oxidoreductase N-terminal" evidence="1">
    <location>
        <begin position="7"/>
        <end position="123"/>
    </location>
</feature>
<gene>
    <name evidence="3" type="ORF">CX676_18175</name>
</gene>
<feature type="domain" description="GFO/IDH/MocA-like oxidoreductase" evidence="2">
    <location>
        <begin position="132"/>
        <end position="266"/>
    </location>
</feature>
<dbReference type="RefSeq" id="WP_101753818.1">
    <property type="nucleotide sequence ID" value="NZ_CP025430.1"/>
</dbReference>
<evidence type="ECO:0000259" key="2">
    <source>
        <dbReference type="Pfam" id="PF22725"/>
    </source>
</evidence>
<dbReference type="Pfam" id="PF22725">
    <property type="entry name" value="GFO_IDH_MocA_C3"/>
    <property type="match status" value="1"/>
</dbReference>
<dbReference type="InterPro" id="IPR055170">
    <property type="entry name" value="GFO_IDH_MocA-like_dom"/>
</dbReference>
<evidence type="ECO:0000313" key="3">
    <source>
        <dbReference type="EMBL" id="AUH65846.1"/>
    </source>
</evidence>
<name>A0A2H5F2T1_9RHOB</name>
<dbReference type="PANTHER" id="PTHR43377">
    <property type="entry name" value="BILIVERDIN REDUCTASE A"/>
    <property type="match status" value="1"/>
</dbReference>
<dbReference type="GO" id="GO:0000166">
    <property type="term" value="F:nucleotide binding"/>
    <property type="evidence" value="ECO:0007669"/>
    <property type="project" value="InterPro"/>
</dbReference>
<accession>A0A2H5F2T1</accession>
<dbReference type="SUPFAM" id="SSF51735">
    <property type="entry name" value="NAD(P)-binding Rossmann-fold domains"/>
    <property type="match status" value="1"/>
</dbReference>
<dbReference type="InterPro" id="IPR000683">
    <property type="entry name" value="Gfo/Idh/MocA-like_OxRdtase_N"/>
</dbReference>
<dbReference type="InterPro" id="IPR051450">
    <property type="entry name" value="Gfo/Idh/MocA_Oxidoreductases"/>
</dbReference>
<dbReference type="Gene3D" id="3.40.50.720">
    <property type="entry name" value="NAD(P)-binding Rossmann-like Domain"/>
    <property type="match status" value="1"/>
</dbReference>
<proteinExistence type="predicted"/>
<evidence type="ECO:0000259" key="1">
    <source>
        <dbReference type="Pfam" id="PF01408"/>
    </source>
</evidence>
<dbReference type="OrthoDB" id="9792935at2"/>
<dbReference type="Gene3D" id="3.30.360.10">
    <property type="entry name" value="Dihydrodipicolinate Reductase, domain 2"/>
    <property type="match status" value="1"/>
</dbReference>